<comment type="caution">
    <text evidence="3">The sequence shown here is derived from an EMBL/GenBank/DDBJ whole genome shotgun (WGS) entry which is preliminary data.</text>
</comment>
<accession>A0A328AJF4</accession>
<evidence type="ECO:0000256" key="2">
    <source>
        <dbReference type="SAM" id="Phobius"/>
    </source>
</evidence>
<evidence type="ECO:0000313" key="3">
    <source>
        <dbReference type="EMBL" id="RAK55002.1"/>
    </source>
</evidence>
<dbReference type="InterPro" id="IPR010406">
    <property type="entry name" value="DUF1003"/>
</dbReference>
<keyword evidence="2" id="KW-0812">Transmembrane</keyword>
<feature type="transmembrane region" description="Helical" evidence="2">
    <location>
        <begin position="39"/>
        <end position="61"/>
    </location>
</feature>
<feature type="coiled-coil region" evidence="1">
    <location>
        <begin position="1"/>
        <end position="37"/>
    </location>
</feature>
<evidence type="ECO:0000256" key="1">
    <source>
        <dbReference type="SAM" id="Coils"/>
    </source>
</evidence>
<organism evidence="3 4">
    <name type="scientific">Phenylobacterium soli</name>
    <dbReference type="NCBI Taxonomy" id="2170551"/>
    <lineage>
        <taxon>Bacteria</taxon>
        <taxon>Pseudomonadati</taxon>
        <taxon>Pseudomonadota</taxon>
        <taxon>Alphaproteobacteria</taxon>
        <taxon>Caulobacterales</taxon>
        <taxon>Caulobacteraceae</taxon>
        <taxon>Phenylobacterium</taxon>
    </lineage>
</organism>
<keyword evidence="1" id="KW-0175">Coiled coil</keyword>
<evidence type="ECO:0008006" key="5">
    <source>
        <dbReference type="Google" id="ProtNLM"/>
    </source>
</evidence>
<dbReference type="PANTHER" id="PTHR41386:SF1">
    <property type="entry name" value="MEMBRANE PROTEIN"/>
    <property type="match status" value="1"/>
</dbReference>
<sequence>MREARDMAAVLRRNIEAMRAQREREEAEASLAQRLADRITAFTGSLAFVGVHVVLVGGWVATNLGWAPGVRPFDPSFVILATVASVEAIFLTTFVLISQNRTAALAEKRAALDLQINLLAEYEITQLVRLLRAVAEKVGVADLPQPELEEIAREVEPEAVLEEIEAQEEAMRE</sequence>
<dbReference type="OrthoDB" id="9795736at2"/>
<dbReference type="PANTHER" id="PTHR41386">
    <property type="entry name" value="INTEGRAL MEMBRANE PROTEIN-RELATED"/>
    <property type="match status" value="1"/>
</dbReference>
<dbReference type="EMBL" id="QFYQ01000001">
    <property type="protein sequence ID" value="RAK55002.1"/>
    <property type="molecule type" value="Genomic_DNA"/>
</dbReference>
<dbReference type="Pfam" id="PF06210">
    <property type="entry name" value="DUF1003"/>
    <property type="match status" value="1"/>
</dbReference>
<protein>
    <recommendedName>
        <fullName evidence="5">DUF1003 domain-containing protein</fullName>
    </recommendedName>
</protein>
<reference evidence="4" key="1">
    <citation type="submission" date="2018-05" db="EMBL/GenBank/DDBJ databases">
        <authorList>
            <person name="Li X."/>
        </authorList>
    </citation>
    <scope>NUCLEOTIDE SEQUENCE [LARGE SCALE GENOMIC DNA]</scope>
    <source>
        <strain evidence="4">LX32</strain>
    </source>
</reference>
<keyword evidence="2" id="KW-1133">Transmembrane helix</keyword>
<proteinExistence type="predicted"/>
<keyword evidence="4" id="KW-1185">Reference proteome</keyword>
<dbReference type="Proteomes" id="UP000249254">
    <property type="component" value="Unassembled WGS sequence"/>
</dbReference>
<keyword evidence="2" id="KW-0472">Membrane</keyword>
<dbReference type="AlphaFoldDB" id="A0A328AJF4"/>
<feature type="transmembrane region" description="Helical" evidence="2">
    <location>
        <begin position="76"/>
        <end position="97"/>
    </location>
</feature>
<evidence type="ECO:0000313" key="4">
    <source>
        <dbReference type="Proteomes" id="UP000249254"/>
    </source>
</evidence>
<gene>
    <name evidence="3" type="ORF">DJ017_10925</name>
</gene>
<dbReference type="RefSeq" id="WP_111528752.1">
    <property type="nucleotide sequence ID" value="NZ_JBHRSG010000004.1"/>
</dbReference>
<name>A0A328AJF4_9CAUL</name>